<protein>
    <recommendedName>
        <fullName evidence="5">Lipoprotein</fullName>
    </recommendedName>
</protein>
<keyword evidence="2" id="KW-0732">Signal</keyword>
<evidence type="ECO:0008006" key="5">
    <source>
        <dbReference type="Google" id="ProtNLM"/>
    </source>
</evidence>
<keyword evidence="4" id="KW-1185">Reference proteome</keyword>
<evidence type="ECO:0000256" key="2">
    <source>
        <dbReference type="SAM" id="SignalP"/>
    </source>
</evidence>
<feature type="coiled-coil region" evidence="1">
    <location>
        <begin position="220"/>
        <end position="278"/>
    </location>
</feature>
<feature type="signal peptide" evidence="2">
    <location>
        <begin position="1"/>
        <end position="17"/>
    </location>
</feature>
<dbReference type="EMBL" id="JAVIKH010000006">
    <property type="protein sequence ID" value="MDX8336043.1"/>
    <property type="molecule type" value="Genomic_DNA"/>
</dbReference>
<accession>A0ABU4W950</accession>
<keyword evidence="1" id="KW-0175">Coiled coil</keyword>
<dbReference type="Proteomes" id="UP001279681">
    <property type="component" value="Unassembled WGS sequence"/>
</dbReference>
<evidence type="ECO:0000313" key="4">
    <source>
        <dbReference type="Proteomes" id="UP001279681"/>
    </source>
</evidence>
<sequence length="278" mass="31506">MKNLFFLGALLSTLVITGCTSTSTTAVKGENSIVKEQGVKIYGVRDTTLRDYPLILKNNQISTDRFFMDITFNKDSIDVLVKNTSKEVIFINWSDAKYIGFNGKEQRLFDMNEKSKGFYNKALDFGLRPGESTSAKLVPVDNLKVLFGTSTNSQDIFINKSLFEGEGSAKDYARMIIPINLDSKKGPIITPNIYFGNNTNSKEVQQLLQVKANKKVVKTNTQETKELKNIKAENNKLTNEINSKDEIIRQLKEKARLKAELEKKELEIQELMKKLNEN</sequence>
<evidence type="ECO:0000313" key="3">
    <source>
        <dbReference type="EMBL" id="MDX8336043.1"/>
    </source>
</evidence>
<dbReference type="PROSITE" id="PS51257">
    <property type="entry name" value="PROKAR_LIPOPROTEIN"/>
    <property type="match status" value="1"/>
</dbReference>
<name>A0ABU4W950_9FUSO</name>
<dbReference type="RefSeq" id="WP_320313448.1">
    <property type="nucleotide sequence ID" value="NZ_JAVIKH010000006.1"/>
</dbReference>
<organism evidence="3 4">
    <name type="scientific">Candidatus Cetobacterium colombiensis</name>
    <dbReference type="NCBI Taxonomy" id="3073100"/>
    <lineage>
        <taxon>Bacteria</taxon>
        <taxon>Fusobacteriati</taxon>
        <taxon>Fusobacteriota</taxon>
        <taxon>Fusobacteriia</taxon>
        <taxon>Fusobacteriales</taxon>
        <taxon>Fusobacteriaceae</taxon>
        <taxon>Cetobacterium</taxon>
    </lineage>
</organism>
<reference evidence="4" key="1">
    <citation type="submission" date="2023-07" db="EMBL/GenBank/DDBJ databases">
        <authorList>
            <person name="Colorado M.A."/>
            <person name="Villamil L.M."/>
            <person name="Melo J.F."/>
            <person name="Rodriguez J.A."/>
            <person name="Ruiz R.Y."/>
        </authorList>
    </citation>
    <scope>NUCLEOTIDE SEQUENCE [LARGE SCALE GENOMIC DNA]</scope>
    <source>
        <strain evidence="4">C33</strain>
    </source>
</reference>
<evidence type="ECO:0000256" key="1">
    <source>
        <dbReference type="SAM" id="Coils"/>
    </source>
</evidence>
<feature type="chain" id="PRO_5046590378" description="Lipoprotein" evidence="2">
    <location>
        <begin position="18"/>
        <end position="278"/>
    </location>
</feature>
<gene>
    <name evidence="3" type="ORF">RFV38_05955</name>
</gene>
<proteinExistence type="predicted"/>
<comment type="caution">
    <text evidence="3">The sequence shown here is derived from an EMBL/GenBank/DDBJ whole genome shotgun (WGS) entry which is preliminary data.</text>
</comment>